<reference evidence="1 2" key="1">
    <citation type="journal article" date="2015" name="Proc. Natl. Acad. Sci. U.S.A.">
        <title>The resurrection genome of Boea hygrometrica: A blueprint for survival of dehydration.</title>
        <authorList>
            <person name="Xiao L."/>
            <person name="Yang G."/>
            <person name="Zhang L."/>
            <person name="Yang X."/>
            <person name="Zhao S."/>
            <person name="Ji Z."/>
            <person name="Zhou Q."/>
            <person name="Hu M."/>
            <person name="Wang Y."/>
            <person name="Chen M."/>
            <person name="Xu Y."/>
            <person name="Jin H."/>
            <person name="Xiao X."/>
            <person name="Hu G."/>
            <person name="Bao F."/>
            <person name="Hu Y."/>
            <person name="Wan P."/>
            <person name="Li L."/>
            <person name="Deng X."/>
            <person name="Kuang T."/>
            <person name="Xiang C."/>
            <person name="Zhu J.K."/>
            <person name="Oliver M.J."/>
            <person name="He Y."/>
        </authorList>
    </citation>
    <scope>NUCLEOTIDE SEQUENCE [LARGE SCALE GENOMIC DNA]</scope>
    <source>
        <strain evidence="2">cv. XS01</strain>
    </source>
</reference>
<proteinExistence type="predicted"/>
<dbReference type="AlphaFoldDB" id="A0A2Z7CBY9"/>
<dbReference type="Proteomes" id="UP000250235">
    <property type="component" value="Unassembled WGS sequence"/>
</dbReference>
<organism evidence="1 2">
    <name type="scientific">Dorcoceras hygrometricum</name>
    <dbReference type="NCBI Taxonomy" id="472368"/>
    <lineage>
        <taxon>Eukaryota</taxon>
        <taxon>Viridiplantae</taxon>
        <taxon>Streptophyta</taxon>
        <taxon>Embryophyta</taxon>
        <taxon>Tracheophyta</taxon>
        <taxon>Spermatophyta</taxon>
        <taxon>Magnoliopsida</taxon>
        <taxon>eudicotyledons</taxon>
        <taxon>Gunneridae</taxon>
        <taxon>Pentapetalae</taxon>
        <taxon>asterids</taxon>
        <taxon>lamiids</taxon>
        <taxon>Lamiales</taxon>
        <taxon>Gesneriaceae</taxon>
        <taxon>Didymocarpoideae</taxon>
        <taxon>Trichosporeae</taxon>
        <taxon>Loxocarpinae</taxon>
        <taxon>Dorcoceras</taxon>
    </lineage>
</organism>
<dbReference type="GO" id="GO:0032259">
    <property type="term" value="P:methylation"/>
    <property type="evidence" value="ECO:0007669"/>
    <property type="project" value="UniProtKB-KW"/>
</dbReference>
<dbReference type="EMBL" id="KQ996737">
    <property type="protein sequence ID" value="KZV44581.1"/>
    <property type="molecule type" value="Genomic_DNA"/>
</dbReference>
<accession>A0A2Z7CBY9</accession>
<sequence length="210" mass="22913">MELERREVADDEDQLKRTFVFDDFYGAGFLVSCSVDCYSLDVVERLVEVSVKLLVYEDFWRKLIEHYLIVVRFWIPGTDFQFQGVSAVFAELGEIWLPRPCVVPEKSNAIIGVVTTGFECLPSSCDGLTGSEDHGPMISPVDTSCRSVVAVSFVPFVLICEYQDAVRGRADNSCTSSPCWDLLATMSGVGYHGYSAGRGVDPAGGAPGGG</sequence>
<keyword evidence="1" id="KW-0808">Transferase</keyword>
<evidence type="ECO:0000313" key="2">
    <source>
        <dbReference type="Proteomes" id="UP000250235"/>
    </source>
</evidence>
<dbReference type="GO" id="GO:0008168">
    <property type="term" value="F:methyltransferase activity"/>
    <property type="evidence" value="ECO:0007669"/>
    <property type="project" value="UniProtKB-KW"/>
</dbReference>
<keyword evidence="1" id="KW-0489">Methyltransferase</keyword>
<name>A0A2Z7CBY9_9LAMI</name>
<evidence type="ECO:0000313" key="1">
    <source>
        <dbReference type="EMBL" id="KZV44581.1"/>
    </source>
</evidence>
<protein>
    <submittedName>
        <fullName evidence="1">Histone-lysine N-methyltransferase ATXR3</fullName>
    </submittedName>
</protein>
<keyword evidence="2" id="KW-1185">Reference proteome</keyword>
<gene>
    <name evidence="1" type="ORF">F511_11267</name>
</gene>